<evidence type="ECO:0000313" key="1">
    <source>
        <dbReference type="EMBL" id="MAA20076.1"/>
    </source>
</evidence>
<reference evidence="1" key="1">
    <citation type="journal article" date="2017" name="Parasit. Vectors">
        <title>Sialotranscriptomics of Rhipicephalus zambeziensis reveals intricate expression profiles of secretory proteins and suggests tight temporal transcriptional regulation during blood-feeding.</title>
        <authorList>
            <person name="de Castro M.H."/>
            <person name="de Klerk D."/>
            <person name="Pienaar R."/>
            <person name="Rees D.J.G."/>
            <person name="Mans B.J."/>
        </authorList>
    </citation>
    <scope>NUCLEOTIDE SEQUENCE</scope>
    <source>
        <tissue evidence="1">Salivary glands</tissue>
    </source>
</reference>
<protein>
    <submittedName>
        <fullName evidence="1">Uncharacterized protein</fullName>
    </submittedName>
</protein>
<accession>A0A224YR64</accession>
<organism evidence="1">
    <name type="scientific">Rhipicephalus zambeziensis</name>
    <dbReference type="NCBI Taxonomy" id="60191"/>
    <lineage>
        <taxon>Eukaryota</taxon>
        <taxon>Metazoa</taxon>
        <taxon>Ecdysozoa</taxon>
        <taxon>Arthropoda</taxon>
        <taxon>Chelicerata</taxon>
        <taxon>Arachnida</taxon>
        <taxon>Acari</taxon>
        <taxon>Parasitiformes</taxon>
        <taxon>Ixodida</taxon>
        <taxon>Ixodoidea</taxon>
        <taxon>Ixodidae</taxon>
        <taxon>Rhipicephalinae</taxon>
        <taxon>Rhipicephalus</taxon>
        <taxon>Rhipicephalus</taxon>
    </lineage>
</organism>
<dbReference type="AlphaFoldDB" id="A0A224YR64"/>
<dbReference type="EMBL" id="GFPF01008930">
    <property type="protein sequence ID" value="MAA20076.1"/>
    <property type="molecule type" value="Transcribed_RNA"/>
</dbReference>
<proteinExistence type="predicted"/>
<sequence>MPFLCSRLFDHGSGRVPRALRRPIACVDVAAEHSIGYFSVAPHTIATRTPSARASCAPYSSHSYNPYRVGCTLGKTLAMPALTYACDTLAYLAHTVKCMDCHQNELGRWLLGGSFSTANAAVMRELSWSAFEVREARSKIQYAGRLRFLPETNYSRPIYLHLRYRGIKRQWMKRLASL</sequence>
<name>A0A224YR64_9ACAR</name>